<evidence type="ECO:0000256" key="2">
    <source>
        <dbReference type="ARBA" id="ARBA00023242"/>
    </source>
</evidence>
<gene>
    <name evidence="7" type="ORF">M407DRAFT_241464</name>
</gene>
<dbReference type="GO" id="GO:0046982">
    <property type="term" value="F:protein heterodimerization activity"/>
    <property type="evidence" value="ECO:0007669"/>
    <property type="project" value="InterPro"/>
</dbReference>
<feature type="region of interest" description="Disordered" evidence="5">
    <location>
        <begin position="123"/>
        <end position="256"/>
    </location>
</feature>
<feature type="compositionally biased region" description="Acidic residues" evidence="5">
    <location>
        <begin position="206"/>
        <end position="246"/>
    </location>
</feature>
<dbReference type="SUPFAM" id="SSF47113">
    <property type="entry name" value="Histone-fold"/>
    <property type="match status" value="1"/>
</dbReference>
<dbReference type="GO" id="GO:0008622">
    <property type="term" value="C:epsilon DNA polymerase complex"/>
    <property type="evidence" value="ECO:0007669"/>
    <property type="project" value="TreeGrafter"/>
</dbReference>
<evidence type="ECO:0000256" key="4">
    <source>
        <dbReference type="ARBA" id="ARBA00042096"/>
    </source>
</evidence>
<dbReference type="Proteomes" id="UP000054248">
    <property type="component" value="Unassembled WGS sequence"/>
</dbReference>
<dbReference type="Gene3D" id="1.10.20.10">
    <property type="entry name" value="Histone, subunit A"/>
    <property type="match status" value="1"/>
</dbReference>
<comment type="subcellular location">
    <subcellularLocation>
        <location evidence="1">Nucleus</location>
    </subcellularLocation>
</comment>
<evidence type="ECO:0000259" key="6">
    <source>
        <dbReference type="Pfam" id="PF00808"/>
    </source>
</evidence>
<organism evidence="7 8">
    <name type="scientific">Tulasnella calospora MUT 4182</name>
    <dbReference type="NCBI Taxonomy" id="1051891"/>
    <lineage>
        <taxon>Eukaryota</taxon>
        <taxon>Fungi</taxon>
        <taxon>Dikarya</taxon>
        <taxon>Basidiomycota</taxon>
        <taxon>Agaricomycotina</taxon>
        <taxon>Agaricomycetes</taxon>
        <taxon>Cantharellales</taxon>
        <taxon>Tulasnellaceae</taxon>
        <taxon>Tulasnella</taxon>
    </lineage>
</organism>
<keyword evidence="8" id="KW-1185">Reference proteome</keyword>
<dbReference type="InterPro" id="IPR051377">
    <property type="entry name" value="DNA_Pol-Epsilon_Subunit"/>
</dbReference>
<dbReference type="Pfam" id="PF00808">
    <property type="entry name" value="CBFD_NFYB_HMF"/>
    <property type="match status" value="1"/>
</dbReference>
<dbReference type="GO" id="GO:0006272">
    <property type="term" value="P:leading strand elongation"/>
    <property type="evidence" value="ECO:0007669"/>
    <property type="project" value="TreeGrafter"/>
</dbReference>
<evidence type="ECO:0000313" key="7">
    <source>
        <dbReference type="EMBL" id="KIO32398.1"/>
    </source>
</evidence>
<name>A0A0C3LEQ4_9AGAM</name>
<dbReference type="CDD" id="cd22928">
    <property type="entry name" value="HFD_POLE3_DPB4"/>
    <property type="match status" value="1"/>
</dbReference>
<keyword evidence="2" id="KW-0539">Nucleus</keyword>
<accession>A0A0C3LEQ4</accession>
<dbReference type="InterPro" id="IPR003958">
    <property type="entry name" value="CBFA_NFYB_domain"/>
</dbReference>
<dbReference type="InterPro" id="IPR009072">
    <property type="entry name" value="Histone-fold"/>
</dbReference>
<feature type="compositionally biased region" description="Low complexity" evidence="5">
    <location>
        <begin position="160"/>
        <end position="172"/>
    </location>
</feature>
<dbReference type="PANTHER" id="PTHR46172:SF1">
    <property type="entry name" value="DNA POLYMERASE EPSILON SUBUNIT 3"/>
    <property type="match status" value="1"/>
</dbReference>
<sequence length="256" mass="27165">MAPKKAAAEPTAASIALTASAQSQQDLIMQGIEEYELPRSVVTRICKNCVPDNVKWGKDAILGEIKGATVFINYLAATAQDVASSRGHKTVTAADVMKALEMIDHADIAADLEDDLEIFRETGRKVKSKPEGGTTRRKPKESSAYKGKVKIPPGATSASGPTVTVTGAAARARPTKPLQVDSSTSSGDEEDYLQPNAGDEQNAGEGGEEDWQTDETGEFDQDVADDEDPEEDVGEDDEDAAMDEEMVSPTKSNSGS</sequence>
<dbReference type="HOGENOM" id="CLU_043417_3_1_1"/>
<dbReference type="GO" id="GO:0008623">
    <property type="term" value="C:CHRAC"/>
    <property type="evidence" value="ECO:0007669"/>
    <property type="project" value="TreeGrafter"/>
</dbReference>
<evidence type="ECO:0000313" key="8">
    <source>
        <dbReference type="Proteomes" id="UP000054248"/>
    </source>
</evidence>
<dbReference type="PANTHER" id="PTHR46172">
    <property type="entry name" value="DNA POLYMERASE EPSILON SUBUNIT 3"/>
    <property type="match status" value="1"/>
</dbReference>
<evidence type="ECO:0000256" key="3">
    <source>
        <dbReference type="ARBA" id="ARBA00039775"/>
    </source>
</evidence>
<evidence type="ECO:0000256" key="5">
    <source>
        <dbReference type="SAM" id="MobiDB-lite"/>
    </source>
</evidence>
<reference evidence="7 8" key="1">
    <citation type="submission" date="2014-04" db="EMBL/GenBank/DDBJ databases">
        <authorList>
            <consortium name="DOE Joint Genome Institute"/>
            <person name="Kuo A."/>
            <person name="Girlanda M."/>
            <person name="Perotto S."/>
            <person name="Kohler A."/>
            <person name="Nagy L.G."/>
            <person name="Floudas D."/>
            <person name="Copeland A."/>
            <person name="Barry K.W."/>
            <person name="Cichocki N."/>
            <person name="Veneault-Fourrey C."/>
            <person name="LaButti K."/>
            <person name="Lindquist E.A."/>
            <person name="Lipzen A."/>
            <person name="Lundell T."/>
            <person name="Morin E."/>
            <person name="Murat C."/>
            <person name="Sun H."/>
            <person name="Tunlid A."/>
            <person name="Henrissat B."/>
            <person name="Grigoriev I.V."/>
            <person name="Hibbett D.S."/>
            <person name="Martin F."/>
            <person name="Nordberg H.P."/>
            <person name="Cantor M.N."/>
            <person name="Hua S.X."/>
        </authorList>
    </citation>
    <scope>NUCLEOTIDE SEQUENCE [LARGE SCALE GENOMIC DNA]</scope>
    <source>
        <strain evidence="7 8">MUT 4182</strain>
    </source>
</reference>
<proteinExistence type="predicted"/>
<evidence type="ECO:0000256" key="1">
    <source>
        <dbReference type="ARBA" id="ARBA00004123"/>
    </source>
</evidence>
<dbReference type="AlphaFoldDB" id="A0A0C3LEQ4"/>
<reference evidence="8" key="2">
    <citation type="submission" date="2015-01" db="EMBL/GenBank/DDBJ databases">
        <title>Evolutionary Origins and Diversification of the Mycorrhizal Mutualists.</title>
        <authorList>
            <consortium name="DOE Joint Genome Institute"/>
            <consortium name="Mycorrhizal Genomics Consortium"/>
            <person name="Kohler A."/>
            <person name="Kuo A."/>
            <person name="Nagy L.G."/>
            <person name="Floudas D."/>
            <person name="Copeland A."/>
            <person name="Barry K.W."/>
            <person name="Cichocki N."/>
            <person name="Veneault-Fourrey C."/>
            <person name="LaButti K."/>
            <person name="Lindquist E.A."/>
            <person name="Lipzen A."/>
            <person name="Lundell T."/>
            <person name="Morin E."/>
            <person name="Murat C."/>
            <person name="Riley R."/>
            <person name="Ohm R."/>
            <person name="Sun H."/>
            <person name="Tunlid A."/>
            <person name="Henrissat B."/>
            <person name="Grigoriev I.V."/>
            <person name="Hibbett D.S."/>
            <person name="Martin F."/>
        </authorList>
    </citation>
    <scope>NUCLEOTIDE SEQUENCE [LARGE SCALE GENOMIC DNA]</scope>
    <source>
        <strain evidence="8">MUT 4182</strain>
    </source>
</reference>
<protein>
    <recommendedName>
        <fullName evidence="3">DNA polymerase epsilon subunit D</fullName>
    </recommendedName>
    <alternativeName>
        <fullName evidence="4">DNA polymerase II subunit D</fullName>
    </alternativeName>
</protein>
<feature type="domain" description="Transcription factor CBF/NF-Y/archaeal histone" evidence="6">
    <location>
        <begin position="36"/>
        <end position="100"/>
    </location>
</feature>
<dbReference type="GO" id="GO:0006974">
    <property type="term" value="P:DNA damage response"/>
    <property type="evidence" value="ECO:0007669"/>
    <property type="project" value="TreeGrafter"/>
</dbReference>
<dbReference type="EMBL" id="KN822955">
    <property type="protein sequence ID" value="KIO32398.1"/>
    <property type="molecule type" value="Genomic_DNA"/>
</dbReference>
<dbReference type="GO" id="GO:0031490">
    <property type="term" value="F:chromatin DNA binding"/>
    <property type="evidence" value="ECO:0007669"/>
    <property type="project" value="TreeGrafter"/>
</dbReference>
<dbReference type="STRING" id="1051891.A0A0C3LEQ4"/>
<dbReference type="GO" id="GO:0031507">
    <property type="term" value="P:heterochromatin formation"/>
    <property type="evidence" value="ECO:0007669"/>
    <property type="project" value="TreeGrafter"/>
</dbReference>
<dbReference type="OrthoDB" id="1707486at2759"/>